<evidence type="ECO:0000259" key="9">
    <source>
        <dbReference type="Pfam" id="PF25087"/>
    </source>
</evidence>
<evidence type="ECO:0000256" key="6">
    <source>
        <dbReference type="ARBA" id="ARBA00023315"/>
    </source>
</evidence>
<evidence type="ECO:0000256" key="5">
    <source>
        <dbReference type="ARBA" id="ARBA00023098"/>
    </source>
</evidence>
<dbReference type="InterPro" id="IPR056729">
    <property type="entry name" value="GMPPB_C"/>
</dbReference>
<comment type="subunit">
    <text evidence="7">Homotrimer.</text>
</comment>
<dbReference type="SUPFAM" id="SSF51161">
    <property type="entry name" value="Trimeric LpxA-like enzymes"/>
    <property type="match status" value="1"/>
</dbReference>
<dbReference type="HAMAP" id="MF_00523">
    <property type="entry name" value="LpxD"/>
    <property type="match status" value="1"/>
</dbReference>
<name>A0A1D8AZR0_9BACT</name>
<dbReference type="Gene3D" id="3.40.1390.10">
    <property type="entry name" value="MurE/MurF, N-terminal domain"/>
    <property type="match status" value="1"/>
</dbReference>
<dbReference type="EC" id="2.3.1.191" evidence="7"/>
<accession>A0A1D8AZR0</accession>
<dbReference type="InterPro" id="IPR007691">
    <property type="entry name" value="LpxD"/>
</dbReference>
<keyword evidence="2 7" id="KW-0441">Lipid A biosynthesis</keyword>
<dbReference type="Proteomes" id="UP000095228">
    <property type="component" value="Chromosome"/>
</dbReference>
<comment type="catalytic activity">
    <reaction evidence="7">
        <text>a UDP-3-O-[(3R)-3-hydroxyacyl]-alpha-D-glucosamine + a (3R)-hydroxyacyl-[ACP] = a UDP-2-N,3-O-bis[(3R)-3-hydroxyacyl]-alpha-D-glucosamine + holo-[ACP] + H(+)</text>
        <dbReference type="Rhea" id="RHEA:53836"/>
        <dbReference type="Rhea" id="RHEA-COMP:9685"/>
        <dbReference type="Rhea" id="RHEA-COMP:9945"/>
        <dbReference type="ChEBI" id="CHEBI:15378"/>
        <dbReference type="ChEBI" id="CHEBI:64479"/>
        <dbReference type="ChEBI" id="CHEBI:78827"/>
        <dbReference type="ChEBI" id="CHEBI:137740"/>
        <dbReference type="ChEBI" id="CHEBI:137748"/>
        <dbReference type="EC" id="2.3.1.191"/>
    </reaction>
</comment>
<dbReference type="PATRIC" id="fig|1838286.3.peg.3517"/>
<evidence type="ECO:0000256" key="4">
    <source>
        <dbReference type="ARBA" id="ARBA00022737"/>
    </source>
</evidence>
<keyword evidence="4 7" id="KW-0677">Repeat</keyword>
<dbReference type="GO" id="GO:0103118">
    <property type="term" value="F:UDP-3-O-[(3R)-3-hydroxyacyl]-glucosamine N-acyltransferase activity"/>
    <property type="evidence" value="ECO:0007669"/>
    <property type="project" value="UniProtKB-EC"/>
</dbReference>
<reference evidence="10 11" key="1">
    <citation type="submission" date="2016-06" db="EMBL/GenBank/DDBJ databases">
        <title>Three novel species with peptidoglycan cell walls form the new genus Lacunisphaera gen. nov. in the family Opitutaceae of the verrucomicrobial subdivision 4.</title>
        <authorList>
            <person name="Rast P."/>
            <person name="Gloeckner I."/>
            <person name="Jogler M."/>
            <person name="Boedeker C."/>
            <person name="Jeske O."/>
            <person name="Wiegand S."/>
            <person name="Reinhardt R."/>
            <person name="Schumann P."/>
            <person name="Rohde M."/>
            <person name="Spring S."/>
            <person name="Gloeckner F.O."/>
            <person name="Jogler C."/>
        </authorList>
    </citation>
    <scope>NUCLEOTIDE SEQUENCE [LARGE SCALE GENOMIC DNA]</scope>
    <source>
        <strain evidence="10 11">IG16b</strain>
    </source>
</reference>
<dbReference type="PROSITE" id="PS00101">
    <property type="entry name" value="HEXAPEP_TRANSFERASES"/>
    <property type="match status" value="1"/>
</dbReference>
<dbReference type="InterPro" id="IPR011004">
    <property type="entry name" value="Trimer_LpxA-like_sf"/>
</dbReference>
<comment type="function">
    <text evidence="7">Catalyzes the N-acylation of UDP-3-O-acylglucosamine using 3-hydroxyacyl-ACP as the acyl donor. Is involved in the biosynthesis of lipid A, a phosphorylated glycolipid that anchors the lipopolysaccharide to the outer membrane of the cell.</text>
</comment>
<dbReference type="RefSeq" id="WP_069963436.1">
    <property type="nucleotide sequence ID" value="NZ_CP016094.1"/>
</dbReference>
<dbReference type="GO" id="GO:0016410">
    <property type="term" value="F:N-acyltransferase activity"/>
    <property type="evidence" value="ECO:0007669"/>
    <property type="project" value="InterPro"/>
</dbReference>
<comment type="similarity">
    <text evidence="7">Belongs to the transferase hexapeptide repeat family. LpxD subfamily.</text>
</comment>
<dbReference type="InterPro" id="IPR001451">
    <property type="entry name" value="Hexapep"/>
</dbReference>
<evidence type="ECO:0000313" key="10">
    <source>
        <dbReference type="EMBL" id="AOS46379.1"/>
    </source>
</evidence>
<evidence type="ECO:0000259" key="8">
    <source>
        <dbReference type="Pfam" id="PF04613"/>
    </source>
</evidence>
<keyword evidence="5 7" id="KW-0443">Lipid metabolism</keyword>
<dbReference type="NCBIfam" id="TIGR01853">
    <property type="entry name" value="lipid_A_lpxD"/>
    <property type="match status" value="1"/>
</dbReference>
<dbReference type="PANTHER" id="PTHR43378:SF2">
    <property type="entry name" value="UDP-3-O-ACYLGLUCOSAMINE N-ACYLTRANSFERASE 1, MITOCHONDRIAL-RELATED"/>
    <property type="match status" value="1"/>
</dbReference>
<dbReference type="GO" id="GO:0009245">
    <property type="term" value="P:lipid A biosynthetic process"/>
    <property type="evidence" value="ECO:0007669"/>
    <property type="project" value="UniProtKB-UniRule"/>
</dbReference>
<dbReference type="CDD" id="cd03352">
    <property type="entry name" value="LbH_LpxD"/>
    <property type="match status" value="1"/>
</dbReference>
<organism evidence="10 11">
    <name type="scientific">Lacunisphaera limnophila</name>
    <dbReference type="NCBI Taxonomy" id="1838286"/>
    <lineage>
        <taxon>Bacteria</taxon>
        <taxon>Pseudomonadati</taxon>
        <taxon>Verrucomicrobiota</taxon>
        <taxon>Opitutia</taxon>
        <taxon>Opitutales</taxon>
        <taxon>Opitutaceae</taxon>
        <taxon>Lacunisphaera</taxon>
    </lineage>
</organism>
<evidence type="ECO:0000256" key="7">
    <source>
        <dbReference type="HAMAP-Rule" id="MF_00523"/>
    </source>
</evidence>
<dbReference type="EMBL" id="CP016094">
    <property type="protein sequence ID" value="AOS46379.1"/>
    <property type="molecule type" value="Genomic_DNA"/>
</dbReference>
<dbReference type="Gene3D" id="2.160.10.10">
    <property type="entry name" value="Hexapeptide repeat proteins"/>
    <property type="match status" value="1"/>
</dbReference>
<dbReference type="Pfam" id="PF00132">
    <property type="entry name" value="Hexapep"/>
    <property type="match status" value="1"/>
</dbReference>
<dbReference type="OrthoDB" id="9784739at2"/>
<proteinExistence type="inferred from homology"/>
<keyword evidence="1 7" id="KW-0444">Lipid biosynthesis</keyword>
<evidence type="ECO:0000256" key="2">
    <source>
        <dbReference type="ARBA" id="ARBA00022556"/>
    </source>
</evidence>
<dbReference type="KEGG" id="obg:Verru16b_03484"/>
<sequence length="345" mass="35817">MQVAYTPAEIASIVGAQRTAGHATHAVTDIAALTAARAGDLSFLGNTKYKAQVATSAATVILLPLDYAGEPRADQVFLFVENPSVALARLCARIEQSLWPKPIPGIHPSAVIDPTAVVDPTAHIGPLCVIEAGARIGPGTVLQASVFIGQGASLGADCFLLPGAMVAAACTLGRRVRLQPGAVVGSDGFGYEFVNGRHEKVPQIGIVAIGDDVEIGANATLDRARFSRTVVGEGTKIDNLVQIAHNVIIGRHCILCAQVGISGSTTLEDYCVMGGQAGAAGHLTFGKGSKVGAQAGVTTDLAPGSYVLGNPAIPVMLERRIAILSQRLPDLFKRVDRLEQPVRPE</sequence>
<feature type="domain" description="Mannose-1-phosphate guanyltransferase C-terminal" evidence="9">
    <location>
        <begin position="107"/>
        <end position="187"/>
    </location>
</feature>
<evidence type="ECO:0000256" key="3">
    <source>
        <dbReference type="ARBA" id="ARBA00022679"/>
    </source>
</evidence>
<dbReference type="InterPro" id="IPR018357">
    <property type="entry name" value="Hexapep_transf_CS"/>
</dbReference>
<dbReference type="Pfam" id="PF25087">
    <property type="entry name" value="GMPPB_C"/>
    <property type="match status" value="1"/>
</dbReference>
<evidence type="ECO:0000313" key="11">
    <source>
        <dbReference type="Proteomes" id="UP000095228"/>
    </source>
</evidence>
<dbReference type="STRING" id="1838286.Verru16b_03484"/>
<dbReference type="Pfam" id="PF04613">
    <property type="entry name" value="LpxD"/>
    <property type="match status" value="1"/>
</dbReference>
<protein>
    <recommendedName>
        <fullName evidence="7">UDP-3-O-acylglucosamine N-acyltransferase</fullName>
        <ecNumber evidence="7">2.3.1.191</ecNumber>
    </recommendedName>
</protein>
<dbReference type="GO" id="GO:0016020">
    <property type="term" value="C:membrane"/>
    <property type="evidence" value="ECO:0007669"/>
    <property type="project" value="GOC"/>
</dbReference>
<keyword evidence="3 7" id="KW-0808">Transferase</keyword>
<dbReference type="AlphaFoldDB" id="A0A1D8AZR0"/>
<dbReference type="PANTHER" id="PTHR43378">
    <property type="entry name" value="UDP-3-O-ACYLGLUCOSAMINE N-ACYLTRANSFERASE"/>
    <property type="match status" value="1"/>
</dbReference>
<dbReference type="UniPathway" id="UPA00973"/>
<feature type="active site" description="Proton acceptor" evidence="7">
    <location>
        <position position="245"/>
    </location>
</feature>
<keyword evidence="6 7" id="KW-0012">Acyltransferase</keyword>
<comment type="pathway">
    <text evidence="7">Bacterial outer membrane biogenesis; LPS lipid A biosynthesis.</text>
</comment>
<gene>
    <name evidence="7 10" type="primary">lpxD</name>
    <name evidence="10" type="ORF">Verru16b_03484</name>
</gene>
<dbReference type="NCBIfam" id="NF002060">
    <property type="entry name" value="PRK00892.1"/>
    <property type="match status" value="1"/>
</dbReference>
<keyword evidence="11" id="KW-1185">Reference proteome</keyword>
<feature type="domain" description="UDP-3-O-[3-hydroxymyristoyl] glucosamine N-acyltransferase non-repeat region" evidence="8">
    <location>
        <begin position="26"/>
        <end position="91"/>
    </location>
</feature>
<evidence type="ECO:0000256" key="1">
    <source>
        <dbReference type="ARBA" id="ARBA00022516"/>
    </source>
</evidence>
<dbReference type="InterPro" id="IPR020573">
    <property type="entry name" value="UDP_GlcNAc_AcTrfase_non-rep"/>
</dbReference>